<evidence type="ECO:0008006" key="4">
    <source>
        <dbReference type="Google" id="ProtNLM"/>
    </source>
</evidence>
<dbReference type="PANTHER" id="PTHR40616">
    <property type="entry name" value="LINALOOL DEHYDRATASE_ISOMERASE DOMAIN-CONTAINING PROTEIN"/>
    <property type="match status" value="1"/>
</dbReference>
<name>A0ABX2DQD6_9BACL</name>
<comment type="caution">
    <text evidence="2">The sequence shown here is derived from an EMBL/GenBank/DDBJ whole genome shotgun (WGS) entry which is preliminary data.</text>
</comment>
<dbReference type="RefSeq" id="WP_173135292.1">
    <property type="nucleotide sequence ID" value="NZ_JABMKX010000008.1"/>
</dbReference>
<evidence type="ECO:0000256" key="1">
    <source>
        <dbReference type="SAM" id="MobiDB-lite"/>
    </source>
</evidence>
<reference evidence="2 3" key="1">
    <citation type="submission" date="2020-05" db="EMBL/GenBank/DDBJ databases">
        <title>Paenibacillus glebae, sp. nov., Paenibacillus humi sp. nov., Paenibacillus pedi sp. nov., Paenibacillus terrestris sp. nov. and Paenibacillus terricola sp. nov., isolated from a forest top soil sample.</title>
        <authorList>
            <person name="Qi S."/>
            <person name="Carlier A."/>
            <person name="Cnockaert M."/>
            <person name="Vandamme P."/>
        </authorList>
    </citation>
    <scope>NUCLEOTIDE SEQUENCE [LARGE SCALE GENOMIC DNA]</scope>
    <source>
        <strain evidence="2 3">LMG 29502</strain>
    </source>
</reference>
<dbReference type="PANTHER" id="PTHR40616:SF1">
    <property type="entry name" value="LINALOOL DEHYDRATASE_ISOMERASE DOMAIN-CONTAINING PROTEIN"/>
    <property type="match status" value="1"/>
</dbReference>
<accession>A0ABX2DQD6</accession>
<organism evidence="2 3">
    <name type="scientific">Paenibacillus tritici</name>
    <dbReference type="NCBI Taxonomy" id="1873425"/>
    <lineage>
        <taxon>Bacteria</taxon>
        <taxon>Bacillati</taxon>
        <taxon>Bacillota</taxon>
        <taxon>Bacilli</taxon>
        <taxon>Bacillales</taxon>
        <taxon>Paenibacillaceae</taxon>
        <taxon>Paenibacillus</taxon>
    </lineage>
</organism>
<dbReference type="EMBL" id="JABMKX010000008">
    <property type="protein sequence ID" value="NQX46845.1"/>
    <property type="molecule type" value="Genomic_DNA"/>
</dbReference>
<sequence>MKETAEPVNEEIDQLPLLIRTMAGQEARYDPDLRMLRSPFSSPGYHTTLKQAEFIHSTRDSLTYALGLLDTELAGYEQRAFDIIRQVISLQDSDRSHDTFGIWSWFYEEPLDQMAPPDWNWADFCGSRLVQAIARHGCRFPDDLLEAVTRSIEYACEAIIRRNVGPDYTNIAIIGAFVTRIAGEVLGREEYAEYGLERLRELHVHTLKHGAFQEYNSPVYTYIALLELSKLRSETTDDRVKALTGELLDLTWKTVAGYYHPATAQWSGPHSRNYGALLDEQSQACLQLATGGAVMFFPWEELPYQEEWYKSGLHCPTAYLNGFTIPETKEVRQRLEGEEPGGGGKWAVTYMTPQWSMGSFTHSDLWNQRRPLLVYADNHGQPAYIRLRCLHDGYDYCSARFQALQEAGYMLFGIDFLTDGGDTHPNLDRISGVIEAADLRLRLEIGGCLDGVTAVTTNDGASIIIGGTEFDLRTWFAAFCGPEEAVHGRSWEIHRTGGRINIDRILYSGPRRSIDFTSLEQAALVSSLEVRGDGAKGTAPVLEMADGGRLRVSGGQNGRNRQNEEDGENSENREKGVNGKTRERGVNGETVEKVEKVEKVETVGTAEIAETSAKGEFVLNLRPGPAG</sequence>
<protein>
    <recommendedName>
        <fullName evidence="4">Heparin-sulfate lyase N-terminal domain-containing protein</fullName>
    </recommendedName>
</protein>
<evidence type="ECO:0000313" key="2">
    <source>
        <dbReference type="EMBL" id="NQX46845.1"/>
    </source>
</evidence>
<dbReference type="Proteomes" id="UP000711047">
    <property type="component" value="Unassembled WGS sequence"/>
</dbReference>
<evidence type="ECO:0000313" key="3">
    <source>
        <dbReference type="Proteomes" id="UP000711047"/>
    </source>
</evidence>
<proteinExistence type="predicted"/>
<feature type="region of interest" description="Disordered" evidence="1">
    <location>
        <begin position="549"/>
        <end position="593"/>
    </location>
</feature>
<feature type="compositionally biased region" description="Basic and acidic residues" evidence="1">
    <location>
        <begin position="570"/>
        <end position="593"/>
    </location>
</feature>
<gene>
    <name evidence="2" type="ORF">HQN87_16015</name>
</gene>
<keyword evidence="3" id="KW-1185">Reference proteome</keyword>